<feature type="domain" description="HAMP" evidence="12">
    <location>
        <begin position="321"/>
        <end position="377"/>
    </location>
</feature>
<evidence type="ECO:0000259" key="11">
    <source>
        <dbReference type="PROSITE" id="PS50111"/>
    </source>
</evidence>
<dbReference type="Pfam" id="PF00015">
    <property type="entry name" value="MCPsignal"/>
    <property type="match status" value="1"/>
</dbReference>
<evidence type="ECO:0000313" key="13">
    <source>
        <dbReference type="EMBL" id="SFR63497.1"/>
    </source>
</evidence>
<evidence type="ECO:0000256" key="7">
    <source>
        <dbReference type="ARBA" id="ARBA00023224"/>
    </source>
</evidence>
<dbReference type="GO" id="GO:0006935">
    <property type="term" value="P:chemotaxis"/>
    <property type="evidence" value="ECO:0007669"/>
    <property type="project" value="UniProtKB-KW"/>
</dbReference>
<evidence type="ECO:0000256" key="3">
    <source>
        <dbReference type="ARBA" id="ARBA00022500"/>
    </source>
</evidence>
<evidence type="ECO:0000256" key="10">
    <source>
        <dbReference type="SAM" id="Phobius"/>
    </source>
</evidence>
<keyword evidence="3" id="KW-0145">Chemotaxis</keyword>
<dbReference type="InterPro" id="IPR004089">
    <property type="entry name" value="MCPsignal_dom"/>
</dbReference>
<evidence type="ECO:0000313" key="14">
    <source>
        <dbReference type="Proteomes" id="UP000199659"/>
    </source>
</evidence>
<evidence type="ECO:0000259" key="12">
    <source>
        <dbReference type="PROSITE" id="PS50885"/>
    </source>
</evidence>
<evidence type="ECO:0000256" key="8">
    <source>
        <dbReference type="ARBA" id="ARBA00029447"/>
    </source>
</evidence>
<keyword evidence="4 10" id="KW-0812">Transmembrane</keyword>
<dbReference type="PROSITE" id="PS50885">
    <property type="entry name" value="HAMP"/>
    <property type="match status" value="1"/>
</dbReference>
<dbReference type="GO" id="GO:0005886">
    <property type="term" value="C:plasma membrane"/>
    <property type="evidence" value="ECO:0007669"/>
    <property type="project" value="UniProtKB-SubCell"/>
</dbReference>
<comment type="subcellular location">
    <subcellularLocation>
        <location evidence="1">Cell membrane</location>
        <topology evidence="1">Multi-pass membrane protein</topology>
    </subcellularLocation>
</comment>
<dbReference type="Pfam" id="PF00672">
    <property type="entry name" value="HAMP"/>
    <property type="match status" value="1"/>
</dbReference>
<keyword evidence="2" id="KW-1003">Cell membrane</keyword>
<dbReference type="PANTHER" id="PTHR32089">
    <property type="entry name" value="METHYL-ACCEPTING CHEMOTAXIS PROTEIN MCPB"/>
    <property type="match status" value="1"/>
</dbReference>
<dbReference type="PANTHER" id="PTHR32089:SF112">
    <property type="entry name" value="LYSOZYME-LIKE PROTEIN-RELATED"/>
    <property type="match status" value="1"/>
</dbReference>
<dbReference type="Proteomes" id="UP000199659">
    <property type="component" value="Unassembled WGS sequence"/>
</dbReference>
<dbReference type="SUPFAM" id="SSF58104">
    <property type="entry name" value="Methyl-accepting chemotaxis protein (MCP) signaling domain"/>
    <property type="match status" value="1"/>
</dbReference>
<proteinExistence type="inferred from homology"/>
<dbReference type="Gene3D" id="1.10.287.950">
    <property type="entry name" value="Methyl-accepting chemotaxis protein"/>
    <property type="match status" value="1"/>
</dbReference>
<protein>
    <submittedName>
        <fullName evidence="13">Methyl-accepting chemotaxis protein</fullName>
    </submittedName>
</protein>
<accession>A0A1I6I9R5</accession>
<evidence type="ECO:0000256" key="5">
    <source>
        <dbReference type="ARBA" id="ARBA00022989"/>
    </source>
</evidence>
<keyword evidence="5 10" id="KW-1133">Transmembrane helix</keyword>
<keyword evidence="6 10" id="KW-0472">Membrane</keyword>
<feature type="transmembrane region" description="Helical" evidence="10">
    <location>
        <begin position="17"/>
        <end position="37"/>
    </location>
</feature>
<evidence type="ECO:0000256" key="1">
    <source>
        <dbReference type="ARBA" id="ARBA00004651"/>
    </source>
</evidence>
<dbReference type="Pfam" id="PF02743">
    <property type="entry name" value="dCache_1"/>
    <property type="match status" value="1"/>
</dbReference>
<gene>
    <name evidence="13" type="ORF">SAMN05661086_00592</name>
</gene>
<dbReference type="AlphaFoldDB" id="A0A1I6I9R5"/>
<dbReference type="CDD" id="cd06225">
    <property type="entry name" value="HAMP"/>
    <property type="match status" value="1"/>
</dbReference>
<evidence type="ECO:0000256" key="2">
    <source>
        <dbReference type="ARBA" id="ARBA00022475"/>
    </source>
</evidence>
<feature type="transmembrane region" description="Helical" evidence="10">
    <location>
        <begin position="301"/>
        <end position="319"/>
    </location>
</feature>
<dbReference type="GO" id="GO:0007165">
    <property type="term" value="P:signal transduction"/>
    <property type="evidence" value="ECO:0007669"/>
    <property type="project" value="UniProtKB-KW"/>
</dbReference>
<dbReference type="STRING" id="37658.SAMN05661086_00592"/>
<comment type="similarity">
    <text evidence="8">Belongs to the methyl-accepting chemotaxis (MCP) protein family.</text>
</comment>
<organism evidence="13 14">
    <name type="scientific">Anaeromicropila populeti</name>
    <dbReference type="NCBI Taxonomy" id="37658"/>
    <lineage>
        <taxon>Bacteria</taxon>
        <taxon>Bacillati</taxon>
        <taxon>Bacillota</taxon>
        <taxon>Clostridia</taxon>
        <taxon>Lachnospirales</taxon>
        <taxon>Lachnospiraceae</taxon>
        <taxon>Anaeromicropila</taxon>
    </lineage>
</organism>
<dbReference type="SMART" id="SM00283">
    <property type="entry name" value="MA"/>
    <property type="match status" value="1"/>
</dbReference>
<dbReference type="Gene3D" id="3.30.450.20">
    <property type="entry name" value="PAS domain"/>
    <property type="match status" value="1"/>
</dbReference>
<evidence type="ECO:0000256" key="4">
    <source>
        <dbReference type="ARBA" id="ARBA00022692"/>
    </source>
</evidence>
<feature type="domain" description="Methyl-accepting transducer" evidence="11">
    <location>
        <begin position="396"/>
        <end position="647"/>
    </location>
</feature>
<evidence type="ECO:0000256" key="9">
    <source>
        <dbReference type="PROSITE-ProRule" id="PRU00284"/>
    </source>
</evidence>
<name>A0A1I6I9R5_9FIRM</name>
<evidence type="ECO:0000256" key="6">
    <source>
        <dbReference type="ARBA" id="ARBA00023136"/>
    </source>
</evidence>
<keyword evidence="14" id="KW-1185">Reference proteome</keyword>
<dbReference type="EMBL" id="FOYZ01000002">
    <property type="protein sequence ID" value="SFR63497.1"/>
    <property type="molecule type" value="Genomic_DNA"/>
</dbReference>
<dbReference type="InterPro" id="IPR033479">
    <property type="entry name" value="dCache_1"/>
</dbReference>
<reference evidence="13 14" key="1">
    <citation type="submission" date="2016-10" db="EMBL/GenBank/DDBJ databases">
        <authorList>
            <person name="de Groot N.N."/>
        </authorList>
    </citation>
    <scope>NUCLEOTIDE SEQUENCE [LARGE SCALE GENOMIC DNA]</scope>
    <source>
        <strain evidence="13 14">743A</strain>
    </source>
</reference>
<dbReference type="RefSeq" id="WP_177214518.1">
    <property type="nucleotide sequence ID" value="NZ_FOYZ01000002.1"/>
</dbReference>
<dbReference type="CDD" id="cd12912">
    <property type="entry name" value="PDC2_MCP_like"/>
    <property type="match status" value="1"/>
</dbReference>
<sequence length="685" mass="75375">MKNKKITHGVLSIKLKVTILVTIFIILAVFVNFIYIFNASHTTLKTTTEDSLCNIVDSQCDYIEKAIEKVNASMSYMNGSEDMFVCVQANGERRELEVSAALKKYISQNNDYESITLVSAENGVAVSSTDEKLRMKDYSQEAFVQKILESKQPAQSNVFLSDTGEALISLGVPQQSHFDEEILTGVLFITIKVSLLADTISNLKVMDSDTSFAYLCDQSGTYIYHPDASLVGKSADIPIVKALAEKIKNGEQPETDVEENKIEGVSQYLAYSVSDVNDWIFCVGISEKEVLAPIEDMKKNAVLSSLIIIIVLSAFAYIFSSTISVPIKKVTSIVLKTSELDLTVDESYRKVMKQKDEVGEMARAIQKMRATFREMMHSISQSSEALSGSADCLRGIANTVNDNASDNLATTEELSVRMEDSARSTQMISEDIKKIEASTQLISQKAADGLELSATIMERAGGLKSTTQIANENTKVLYESVKAETAEALLQSRSVDKINELANTIMEIADETSLLSLNASIEAARAGEAGRGFAVVAGEIGHLAEQSSRTVVHITDIVEEVNLSVKKMEKCLTKILEFLDASVVKDYIQFIEMSEKYSQDATYVNHTMDNIDQSINKLNTTMLDISKAISEISISVSEVSEGVTNVSEKNADIVSMTDDTYKMVQQTIEYANSLKNIVDKFKLSN</sequence>
<keyword evidence="7 9" id="KW-0807">Transducer</keyword>
<dbReference type="PROSITE" id="PS50111">
    <property type="entry name" value="CHEMOTAXIS_TRANSDUC_2"/>
    <property type="match status" value="1"/>
</dbReference>
<dbReference type="InterPro" id="IPR003660">
    <property type="entry name" value="HAMP_dom"/>
</dbReference>